<protein>
    <submittedName>
        <fullName evidence="11">Lipid A phosphoethanolamine transferase</fullName>
    </submittedName>
</protein>
<dbReference type="Pfam" id="PF00884">
    <property type="entry name" value="Sulfatase"/>
    <property type="match status" value="1"/>
</dbReference>
<evidence type="ECO:0000256" key="3">
    <source>
        <dbReference type="ARBA" id="ARBA00022519"/>
    </source>
</evidence>
<feature type="transmembrane region" description="Helical" evidence="8">
    <location>
        <begin position="72"/>
        <end position="96"/>
    </location>
</feature>
<dbReference type="InterPro" id="IPR017850">
    <property type="entry name" value="Alkaline_phosphatase_core_sf"/>
</dbReference>
<keyword evidence="7 8" id="KW-0472">Membrane</keyword>
<evidence type="ECO:0000256" key="7">
    <source>
        <dbReference type="ARBA" id="ARBA00023136"/>
    </source>
</evidence>
<evidence type="ECO:0000259" key="9">
    <source>
        <dbReference type="Pfam" id="PF00884"/>
    </source>
</evidence>
<dbReference type="Proteomes" id="UP000187417">
    <property type="component" value="Unassembled WGS sequence"/>
</dbReference>
<dbReference type="EMBL" id="MNQH01000032">
    <property type="protein sequence ID" value="OKY93750.1"/>
    <property type="molecule type" value="Genomic_DNA"/>
</dbReference>
<dbReference type="InterPro" id="IPR058130">
    <property type="entry name" value="PEA_transf_C"/>
</dbReference>
<feature type="transmembrane region" description="Helical" evidence="8">
    <location>
        <begin position="44"/>
        <end position="65"/>
    </location>
</feature>
<feature type="domain" description="Sulfatase N-terminal" evidence="9">
    <location>
        <begin position="233"/>
        <end position="452"/>
    </location>
</feature>
<evidence type="ECO:0000256" key="6">
    <source>
        <dbReference type="ARBA" id="ARBA00022989"/>
    </source>
</evidence>
<evidence type="ECO:0000259" key="10">
    <source>
        <dbReference type="Pfam" id="PF08019"/>
    </source>
</evidence>
<dbReference type="GO" id="GO:0016776">
    <property type="term" value="F:phosphotransferase activity, phosphate group as acceptor"/>
    <property type="evidence" value="ECO:0007669"/>
    <property type="project" value="TreeGrafter"/>
</dbReference>
<keyword evidence="2" id="KW-1003">Cell membrane</keyword>
<dbReference type="GO" id="GO:0005886">
    <property type="term" value="C:plasma membrane"/>
    <property type="evidence" value="ECO:0007669"/>
    <property type="project" value="UniProtKB-SubCell"/>
</dbReference>
<gene>
    <name evidence="11" type="ORF">BHV66_07515</name>
</gene>
<evidence type="ECO:0000313" key="12">
    <source>
        <dbReference type="Proteomes" id="UP000187417"/>
    </source>
</evidence>
<evidence type="ECO:0000256" key="4">
    <source>
        <dbReference type="ARBA" id="ARBA00022679"/>
    </source>
</evidence>
<sequence>MAVHEKKESFKEHNDRGSILLAFYFVLTLLIPNLVLLYTEPYSIWSAEASLFIPMGFYLMWSAVLKRSGIMIWLAFPLVVLAAFQIVLLYLFGNSIIATDMFTNLLTTNPEEAGELLSNIYPSIIIVCAIYLPLLWFASRDIGQRHCLSKTARKNIALIGLSSFILGGLFLAPAYKVSEDKRVLKTDIFPVNVFYNIGLCGSEFRKMYRFEHTSEDFTYHARRTAEASKREIYVYVIGEASRAANWQLYGYHRETNPCLTRTEGLVVFRNTVTQSNTTHKSVPLILSSVKTDQHEELYRRKGLPALFKETGFKTWFLSNQRPQGAMIDKLAKDADSLVYLPEPRYDMQLLEAMKRVIAEDPEHDLLIILHCYGSHFTYHQRYPREFARFLPDDNVAINRKNVEKLVNAYDNSIYYTDHFLSQTIEYLRSLENDCSALLYCADHGEDILDDERERFLHASPTTTFYQLYVANLGWFSPEYRREFPEKVEAARNNESAPATTHSMFQSMADIASIEGDFIDPAYSLVSPTFDYRAPRRYLNDHNLAVPFPKTGLSDEDLENFRRHGIDLSY</sequence>
<evidence type="ECO:0000256" key="2">
    <source>
        <dbReference type="ARBA" id="ARBA00022475"/>
    </source>
</evidence>
<dbReference type="AlphaFoldDB" id="A0A1Q6F4H2"/>
<proteinExistence type="predicted"/>
<reference evidence="11 12" key="1">
    <citation type="journal article" date="2016" name="Nat. Biotechnol.">
        <title>Measurement of bacterial replication rates in microbial communities.</title>
        <authorList>
            <person name="Brown C.T."/>
            <person name="Olm M.R."/>
            <person name="Thomas B.C."/>
            <person name="Banfield J.F."/>
        </authorList>
    </citation>
    <scope>NUCLEOTIDE SEQUENCE [LARGE SCALE GENOMIC DNA]</scope>
    <source>
        <strain evidence="11">CAG:67_53_122</strain>
    </source>
</reference>
<feature type="transmembrane region" description="Helical" evidence="8">
    <location>
        <begin position="21"/>
        <end position="38"/>
    </location>
</feature>
<dbReference type="Pfam" id="PF08019">
    <property type="entry name" value="EptA_B_N"/>
    <property type="match status" value="1"/>
</dbReference>
<evidence type="ECO:0000256" key="1">
    <source>
        <dbReference type="ARBA" id="ARBA00004429"/>
    </source>
</evidence>
<dbReference type="RefSeq" id="WP_195271812.1">
    <property type="nucleotide sequence ID" value="NZ_CAJJWD010000010.1"/>
</dbReference>
<dbReference type="PANTHER" id="PTHR30443:SF0">
    <property type="entry name" value="PHOSPHOETHANOLAMINE TRANSFERASE EPTA"/>
    <property type="match status" value="1"/>
</dbReference>
<dbReference type="PANTHER" id="PTHR30443">
    <property type="entry name" value="INNER MEMBRANE PROTEIN"/>
    <property type="match status" value="1"/>
</dbReference>
<dbReference type="Gene3D" id="3.40.720.10">
    <property type="entry name" value="Alkaline Phosphatase, subunit A"/>
    <property type="match status" value="1"/>
</dbReference>
<dbReference type="InterPro" id="IPR000917">
    <property type="entry name" value="Sulfatase_N"/>
</dbReference>
<evidence type="ECO:0000256" key="8">
    <source>
        <dbReference type="SAM" id="Phobius"/>
    </source>
</evidence>
<dbReference type="CDD" id="cd16017">
    <property type="entry name" value="LptA"/>
    <property type="match status" value="1"/>
</dbReference>
<accession>A0A1Q6F4H2</accession>
<keyword evidence="4 11" id="KW-0808">Transferase</keyword>
<evidence type="ECO:0000313" key="11">
    <source>
        <dbReference type="EMBL" id="OKY93750.1"/>
    </source>
</evidence>
<name>A0A1Q6F4H2_9BACT</name>
<keyword evidence="6 8" id="KW-1133">Transmembrane helix</keyword>
<feature type="transmembrane region" description="Helical" evidence="8">
    <location>
        <begin position="116"/>
        <end position="136"/>
    </location>
</feature>
<comment type="subcellular location">
    <subcellularLocation>
        <location evidence="1">Cell inner membrane</location>
        <topology evidence="1">Multi-pass membrane protein</topology>
    </subcellularLocation>
</comment>
<keyword evidence="3" id="KW-0997">Cell inner membrane</keyword>
<dbReference type="GO" id="GO:0009244">
    <property type="term" value="P:lipopolysaccharide core region biosynthetic process"/>
    <property type="evidence" value="ECO:0007669"/>
    <property type="project" value="TreeGrafter"/>
</dbReference>
<dbReference type="SUPFAM" id="SSF53649">
    <property type="entry name" value="Alkaline phosphatase-like"/>
    <property type="match status" value="1"/>
</dbReference>
<feature type="domain" description="Phosphoethanolamine transferase N-terminal" evidence="10">
    <location>
        <begin position="73"/>
        <end position="197"/>
    </location>
</feature>
<organism evidence="11 12">
    <name type="scientific">Alistipes putredinis</name>
    <dbReference type="NCBI Taxonomy" id="28117"/>
    <lineage>
        <taxon>Bacteria</taxon>
        <taxon>Pseudomonadati</taxon>
        <taxon>Bacteroidota</taxon>
        <taxon>Bacteroidia</taxon>
        <taxon>Bacteroidales</taxon>
        <taxon>Rikenellaceae</taxon>
        <taxon>Alistipes</taxon>
    </lineage>
</organism>
<dbReference type="STRING" id="28117.BHV66_07515"/>
<dbReference type="InterPro" id="IPR012549">
    <property type="entry name" value="EptA-like_N"/>
</dbReference>
<keyword evidence="5 8" id="KW-0812">Transmembrane</keyword>
<dbReference type="InterPro" id="IPR040423">
    <property type="entry name" value="PEA_transferase"/>
</dbReference>
<evidence type="ECO:0000256" key="5">
    <source>
        <dbReference type="ARBA" id="ARBA00022692"/>
    </source>
</evidence>
<feature type="transmembrane region" description="Helical" evidence="8">
    <location>
        <begin position="156"/>
        <end position="175"/>
    </location>
</feature>
<comment type="caution">
    <text evidence="11">The sequence shown here is derived from an EMBL/GenBank/DDBJ whole genome shotgun (WGS) entry which is preliminary data.</text>
</comment>